<dbReference type="EMBL" id="MFMW01000024">
    <property type="protein sequence ID" value="OGG86980.1"/>
    <property type="molecule type" value="Genomic_DNA"/>
</dbReference>
<protein>
    <submittedName>
        <fullName evidence="1">Uncharacterized protein</fullName>
    </submittedName>
</protein>
<dbReference type="Pfam" id="PF13489">
    <property type="entry name" value="Methyltransf_23"/>
    <property type="match status" value="1"/>
</dbReference>
<dbReference type="STRING" id="1798561.A3B87_03325"/>
<proteinExistence type="predicted"/>
<dbReference type="AlphaFoldDB" id="A0A1F6FM87"/>
<accession>A0A1F6FM87</accession>
<dbReference type="PANTHER" id="PTHR43861:SF6">
    <property type="entry name" value="METHYLTRANSFERASE TYPE 11"/>
    <property type="match status" value="1"/>
</dbReference>
<dbReference type="SUPFAM" id="SSF53335">
    <property type="entry name" value="S-adenosyl-L-methionine-dependent methyltransferases"/>
    <property type="match status" value="1"/>
</dbReference>
<dbReference type="CDD" id="cd02440">
    <property type="entry name" value="AdoMet_MTases"/>
    <property type="match status" value="1"/>
</dbReference>
<organism evidence="1 2">
    <name type="scientific">Candidatus Kuenenbacteria bacterium RIFCSPHIGHO2_02_FULL_39_13</name>
    <dbReference type="NCBI Taxonomy" id="1798561"/>
    <lineage>
        <taxon>Bacteria</taxon>
        <taxon>Candidatus Kueneniibacteriota</taxon>
    </lineage>
</organism>
<comment type="caution">
    <text evidence="1">The sequence shown here is derived from an EMBL/GenBank/DDBJ whole genome shotgun (WGS) entry which is preliminary data.</text>
</comment>
<gene>
    <name evidence="1" type="ORF">A3B87_03325</name>
</gene>
<dbReference type="Gene3D" id="3.40.50.150">
    <property type="entry name" value="Vaccinia Virus protein VP39"/>
    <property type="match status" value="1"/>
</dbReference>
<sequence length="219" mass="25651">MNQVVKNYYDQRNDYGINSLRRKKINSLVQNDVKQGNKYILDLGCASGYLSGAWRQNNYLVGADIAQKSITQAKNILNEAYLFDLESDDWPLEITDKKFDIILCAEILEHLFNPQDFLLKLKRLLNLNGYLIITTPNFLVWNNRWRMVLGQYGAKELFNDYGHIHLFSYNSLQKLLYQVSLKIIGENNLWYPNYLEKFAQILSPNLFVYQAILKVKPVK</sequence>
<dbReference type="Proteomes" id="UP000179136">
    <property type="component" value="Unassembled WGS sequence"/>
</dbReference>
<name>A0A1F6FM87_9BACT</name>
<evidence type="ECO:0000313" key="1">
    <source>
        <dbReference type="EMBL" id="OGG86980.1"/>
    </source>
</evidence>
<dbReference type="PANTHER" id="PTHR43861">
    <property type="entry name" value="TRANS-ACONITATE 2-METHYLTRANSFERASE-RELATED"/>
    <property type="match status" value="1"/>
</dbReference>
<dbReference type="InterPro" id="IPR029063">
    <property type="entry name" value="SAM-dependent_MTases_sf"/>
</dbReference>
<reference evidence="1 2" key="1">
    <citation type="journal article" date="2016" name="Nat. Commun.">
        <title>Thousands of microbial genomes shed light on interconnected biogeochemical processes in an aquifer system.</title>
        <authorList>
            <person name="Anantharaman K."/>
            <person name="Brown C.T."/>
            <person name="Hug L.A."/>
            <person name="Sharon I."/>
            <person name="Castelle C.J."/>
            <person name="Probst A.J."/>
            <person name="Thomas B.C."/>
            <person name="Singh A."/>
            <person name="Wilkins M.J."/>
            <person name="Karaoz U."/>
            <person name="Brodie E.L."/>
            <person name="Williams K.H."/>
            <person name="Hubbard S.S."/>
            <person name="Banfield J.F."/>
        </authorList>
    </citation>
    <scope>NUCLEOTIDE SEQUENCE [LARGE SCALE GENOMIC DNA]</scope>
</reference>
<evidence type="ECO:0000313" key="2">
    <source>
        <dbReference type="Proteomes" id="UP000179136"/>
    </source>
</evidence>